<dbReference type="EMBL" id="QYUN01000002">
    <property type="protein sequence ID" value="RJG08184.1"/>
    <property type="molecule type" value="Genomic_DNA"/>
</dbReference>
<keyword evidence="3" id="KW-1185">Reference proteome</keyword>
<dbReference type="SUPFAM" id="SSF55729">
    <property type="entry name" value="Acyl-CoA N-acyltransferases (Nat)"/>
    <property type="match status" value="1"/>
</dbReference>
<proteinExistence type="predicted"/>
<evidence type="ECO:0000259" key="1">
    <source>
        <dbReference type="PROSITE" id="PS51186"/>
    </source>
</evidence>
<dbReference type="Gene3D" id="3.40.630.30">
    <property type="match status" value="1"/>
</dbReference>
<dbReference type="InterPro" id="IPR000182">
    <property type="entry name" value="GNAT_dom"/>
</dbReference>
<accession>A0A418X6S8</accession>
<name>A0A418X6S8_9BURK</name>
<feature type="domain" description="N-acetyltransferase" evidence="1">
    <location>
        <begin position="1"/>
        <end position="160"/>
    </location>
</feature>
<dbReference type="Pfam" id="PF00583">
    <property type="entry name" value="Acetyltransf_1"/>
    <property type="match status" value="1"/>
</dbReference>
<gene>
    <name evidence="2" type="ORF">D3870_18290</name>
</gene>
<evidence type="ECO:0000313" key="2">
    <source>
        <dbReference type="EMBL" id="RJG08184.1"/>
    </source>
</evidence>
<comment type="caution">
    <text evidence="2">The sequence shown here is derived from an EMBL/GenBank/DDBJ whole genome shotgun (WGS) entry which is preliminary data.</text>
</comment>
<dbReference type="GO" id="GO:0016747">
    <property type="term" value="F:acyltransferase activity, transferring groups other than amino-acyl groups"/>
    <property type="evidence" value="ECO:0007669"/>
    <property type="project" value="InterPro"/>
</dbReference>
<sequence length="160" mass="17152">MQESDIPCLLFIQSECYAAEMVEDEATIRARFCAAPAFAWVAEDAAGVCAYFVGYPSELGKVTPLGSVFSVSPAPTSMYFHDLAVARRTAGKGVGSALARFALEAAALRGFRHSSLVSVQGSAVFWRALGYEDWHGLDAAQTGNLATYAQPARYMVKALN</sequence>
<dbReference type="PROSITE" id="PS51186">
    <property type="entry name" value="GNAT"/>
    <property type="match status" value="1"/>
</dbReference>
<dbReference type="AlphaFoldDB" id="A0A418X6S8"/>
<evidence type="ECO:0000313" key="3">
    <source>
        <dbReference type="Proteomes" id="UP000285190"/>
    </source>
</evidence>
<keyword evidence="2" id="KW-0808">Transferase</keyword>
<organism evidence="2 3">
    <name type="scientific">Noviherbaspirillum cavernae</name>
    <dbReference type="NCBI Taxonomy" id="2320862"/>
    <lineage>
        <taxon>Bacteria</taxon>
        <taxon>Pseudomonadati</taxon>
        <taxon>Pseudomonadota</taxon>
        <taxon>Betaproteobacteria</taxon>
        <taxon>Burkholderiales</taxon>
        <taxon>Oxalobacteraceae</taxon>
        <taxon>Noviherbaspirillum</taxon>
    </lineage>
</organism>
<dbReference type="InterPro" id="IPR016181">
    <property type="entry name" value="Acyl_CoA_acyltransferase"/>
</dbReference>
<dbReference type="OrthoDB" id="359414at2"/>
<dbReference type="Proteomes" id="UP000285190">
    <property type="component" value="Unassembled WGS sequence"/>
</dbReference>
<dbReference type="CDD" id="cd04301">
    <property type="entry name" value="NAT_SF"/>
    <property type="match status" value="1"/>
</dbReference>
<protein>
    <submittedName>
        <fullName evidence="2">GNAT family N-acetyltransferase</fullName>
    </submittedName>
</protein>
<reference evidence="2 3" key="1">
    <citation type="submission" date="2018-09" db="EMBL/GenBank/DDBJ databases">
        <authorList>
            <person name="Zhu H."/>
        </authorList>
    </citation>
    <scope>NUCLEOTIDE SEQUENCE [LARGE SCALE GENOMIC DNA]</scope>
    <source>
        <strain evidence="2 3">K2R10-39</strain>
    </source>
</reference>